<keyword evidence="2" id="KW-0539">Nucleus</keyword>
<evidence type="ECO:0000256" key="2">
    <source>
        <dbReference type="ARBA" id="ARBA00023242"/>
    </source>
</evidence>
<reference evidence="4 5" key="1">
    <citation type="journal article" date="2024" name="J. Plant Pathol.">
        <title>Sequence and assembly of the genome of Seiridium unicorne, isolate CBS 538.82, causal agent of cypress canker disease.</title>
        <authorList>
            <person name="Scali E."/>
            <person name="Rocca G.D."/>
            <person name="Danti R."/>
            <person name="Garbelotto M."/>
            <person name="Barberini S."/>
            <person name="Baroncelli R."/>
            <person name="Emiliani G."/>
        </authorList>
    </citation>
    <scope>NUCLEOTIDE SEQUENCE [LARGE SCALE GENOMIC DNA]</scope>
    <source>
        <strain evidence="4 5">BM-138-508</strain>
    </source>
</reference>
<comment type="caution">
    <text evidence="4">The sequence shown here is derived from an EMBL/GenBank/DDBJ whole genome shotgun (WGS) entry which is preliminary data.</text>
</comment>
<dbReference type="InterPro" id="IPR025151">
    <property type="entry name" value="ELYS_dom"/>
</dbReference>
<evidence type="ECO:0000313" key="5">
    <source>
        <dbReference type="Proteomes" id="UP001408356"/>
    </source>
</evidence>
<protein>
    <submittedName>
        <fullName evidence="4">Nuclear pore complex assembly-domain-containing protein</fullName>
    </submittedName>
</protein>
<organism evidence="4 5">
    <name type="scientific">Seiridium unicorne</name>
    <dbReference type="NCBI Taxonomy" id="138068"/>
    <lineage>
        <taxon>Eukaryota</taxon>
        <taxon>Fungi</taxon>
        <taxon>Dikarya</taxon>
        <taxon>Ascomycota</taxon>
        <taxon>Pezizomycotina</taxon>
        <taxon>Sordariomycetes</taxon>
        <taxon>Xylariomycetidae</taxon>
        <taxon>Amphisphaeriales</taxon>
        <taxon>Sporocadaceae</taxon>
        <taxon>Seiridium</taxon>
    </lineage>
</organism>
<dbReference type="InterPro" id="IPR052620">
    <property type="entry name" value="ELYS/MEL-28_NucAsmblyFactor"/>
</dbReference>
<proteinExistence type="predicted"/>
<accession>A0ABR2UFZ8</accession>
<sequence length="311" mass="35130">MIDYGNFDRVFSPLNPFPYNRTFIQEAESYRRSFEGALFIDKVLAALGLQKVRGLYPPKSESALRQLHEQISTSTNIAAHHKLSILYYLLLDIDDLSPSHNRNDTSKADHFANRSGLSTKYQLLIKGLWYFDRQSFALGLEYLTHPSLTPEFADDIVIVLVNQASKDGDYTLPLAYWHTVQPVLKSERSVELLFESFVQSNVGEALRYSRTKPEAQREGLFRRLIVGVLGTSRSDEAAERAGELASLPFDEREEEWFRDCLSTGEGKRLKVAKDTLLMRRVALGEPISTVGEKGTWGVVMEAFKIGSGGRT</sequence>
<dbReference type="Proteomes" id="UP001408356">
    <property type="component" value="Unassembled WGS sequence"/>
</dbReference>
<name>A0ABR2UFZ8_9PEZI</name>
<comment type="subcellular location">
    <subcellularLocation>
        <location evidence="1">Nucleus</location>
    </subcellularLocation>
</comment>
<dbReference type="PANTHER" id="PTHR21583">
    <property type="entry name" value="ELYS PROTEIN"/>
    <property type="match status" value="1"/>
</dbReference>
<dbReference type="EMBL" id="JARVKF010000440">
    <property type="protein sequence ID" value="KAK9413385.1"/>
    <property type="molecule type" value="Genomic_DNA"/>
</dbReference>
<feature type="domain" description="ELYS-like" evidence="3">
    <location>
        <begin position="38"/>
        <end position="263"/>
    </location>
</feature>
<dbReference type="PANTHER" id="PTHR21583:SF8">
    <property type="entry name" value="PROTEIN ELYS"/>
    <property type="match status" value="1"/>
</dbReference>
<gene>
    <name evidence="4" type="ORF">SUNI508_02584</name>
</gene>
<dbReference type="Pfam" id="PF13934">
    <property type="entry name" value="ELYS"/>
    <property type="match status" value="1"/>
</dbReference>
<keyword evidence="5" id="KW-1185">Reference proteome</keyword>
<evidence type="ECO:0000313" key="4">
    <source>
        <dbReference type="EMBL" id="KAK9413385.1"/>
    </source>
</evidence>
<evidence type="ECO:0000256" key="1">
    <source>
        <dbReference type="ARBA" id="ARBA00004123"/>
    </source>
</evidence>
<evidence type="ECO:0000259" key="3">
    <source>
        <dbReference type="Pfam" id="PF13934"/>
    </source>
</evidence>